<evidence type="ECO:0000313" key="13">
    <source>
        <dbReference type="EMBL" id="PWN18468.1"/>
    </source>
</evidence>
<dbReference type="GeneID" id="37012215"/>
<evidence type="ECO:0000256" key="7">
    <source>
        <dbReference type="ARBA" id="ARBA00022679"/>
    </source>
</evidence>
<keyword evidence="5 11" id="KW-0963">Cytoplasm</keyword>
<evidence type="ECO:0000256" key="4">
    <source>
        <dbReference type="ARBA" id="ARBA00017788"/>
    </source>
</evidence>
<evidence type="ECO:0000313" key="14">
    <source>
        <dbReference type="Proteomes" id="UP000245942"/>
    </source>
</evidence>
<dbReference type="PANTHER" id="PTHR21210:SF0">
    <property type="entry name" value="TRNA (URACIL-O(2)-)-METHYLTRANSFERASE-RELATED"/>
    <property type="match status" value="1"/>
</dbReference>
<dbReference type="PANTHER" id="PTHR21210">
    <property type="entry name" value="TRNA (URACIL-O(2)-)-METHYLTRANSFERASE-RELATED"/>
    <property type="match status" value="1"/>
</dbReference>
<evidence type="ECO:0000256" key="11">
    <source>
        <dbReference type="RuleBase" id="RU368004"/>
    </source>
</evidence>
<dbReference type="EMBL" id="KZ819336">
    <property type="protein sequence ID" value="PWN18468.1"/>
    <property type="molecule type" value="Genomic_DNA"/>
</dbReference>
<proteinExistence type="inferred from homology"/>
<comment type="similarity">
    <text evidence="2 11">Belongs to the TRM44 family.</text>
</comment>
<dbReference type="RefSeq" id="XP_025345628.1">
    <property type="nucleotide sequence ID" value="XM_025490481.1"/>
</dbReference>
<evidence type="ECO:0000256" key="5">
    <source>
        <dbReference type="ARBA" id="ARBA00022490"/>
    </source>
</evidence>
<protein>
    <recommendedName>
        <fullName evidence="4 11">tRNA (uracil-O(2)-)-methyltransferase</fullName>
        <ecNumber evidence="3 11">2.1.1.211</ecNumber>
    </recommendedName>
</protein>
<comment type="catalytic activity">
    <reaction evidence="10 11">
        <text>uridine(44) in tRNA(Ser) + S-adenosyl-L-methionine = 2'-O-methyluridine(44) in tRNA(Ser) + S-adenosyl-L-homocysteine + H(+)</text>
        <dbReference type="Rhea" id="RHEA:43100"/>
        <dbReference type="Rhea" id="RHEA-COMP:10339"/>
        <dbReference type="Rhea" id="RHEA-COMP:10340"/>
        <dbReference type="ChEBI" id="CHEBI:15378"/>
        <dbReference type="ChEBI" id="CHEBI:57856"/>
        <dbReference type="ChEBI" id="CHEBI:59789"/>
        <dbReference type="ChEBI" id="CHEBI:65315"/>
        <dbReference type="ChEBI" id="CHEBI:74478"/>
        <dbReference type="EC" id="2.1.1.211"/>
    </reaction>
</comment>
<comment type="subcellular location">
    <subcellularLocation>
        <location evidence="1 11">Cytoplasm</location>
    </subcellularLocation>
</comment>
<feature type="region of interest" description="Disordered" evidence="12">
    <location>
        <begin position="535"/>
        <end position="565"/>
    </location>
</feature>
<dbReference type="Pfam" id="PF07757">
    <property type="entry name" value="AdoMet_MTase"/>
    <property type="match status" value="2"/>
</dbReference>
<dbReference type="EC" id="2.1.1.211" evidence="3 11"/>
<dbReference type="OrthoDB" id="10047021at2759"/>
<keyword evidence="9 11" id="KW-0819">tRNA processing</keyword>
<evidence type="ECO:0000256" key="12">
    <source>
        <dbReference type="SAM" id="MobiDB-lite"/>
    </source>
</evidence>
<dbReference type="GO" id="GO:0030488">
    <property type="term" value="P:tRNA methylation"/>
    <property type="evidence" value="ECO:0007669"/>
    <property type="project" value="UniProtKB-UniRule"/>
</dbReference>
<dbReference type="AlphaFoldDB" id="A0A316U0T0"/>
<dbReference type="InterPro" id="IPR011671">
    <property type="entry name" value="tRNA_uracil_MeTrfase"/>
</dbReference>
<evidence type="ECO:0000256" key="8">
    <source>
        <dbReference type="ARBA" id="ARBA00022691"/>
    </source>
</evidence>
<evidence type="ECO:0000256" key="9">
    <source>
        <dbReference type="ARBA" id="ARBA00022694"/>
    </source>
</evidence>
<dbReference type="Proteomes" id="UP000245942">
    <property type="component" value="Unassembled WGS sequence"/>
</dbReference>
<keyword evidence="14" id="KW-1185">Reference proteome</keyword>
<evidence type="ECO:0000256" key="3">
    <source>
        <dbReference type="ARBA" id="ARBA00012795"/>
    </source>
</evidence>
<dbReference type="GO" id="GO:0141101">
    <property type="term" value="F:tRNA(Ser) (uridine(44)-2'-O-)-methyltransferase activity"/>
    <property type="evidence" value="ECO:0007669"/>
    <property type="project" value="UniProtKB-EC"/>
</dbReference>
<evidence type="ECO:0000256" key="10">
    <source>
        <dbReference type="ARBA" id="ARBA00047957"/>
    </source>
</evidence>
<name>A0A316U0T0_9BASI</name>
<comment type="function">
    <text evidence="11">Adenosyl-L-methionine (AdoMet)-dependent tRNA (uracil-O(2)-)-methyltransferase.</text>
</comment>
<keyword evidence="7 11" id="KW-0808">Transferase</keyword>
<evidence type="ECO:0000256" key="1">
    <source>
        <dbReference type="ARBA" id="ARBA00004496"/>
    </source>
</evidence>
<keyword evidence="6 11" id="KW-0489">Methyltransferase</keyword>
<reference evidence="13 14" key="1">
    <citation type="journal article" date="2018" name="Mol. Biol. Evol.">
        <title>Broad Genomic Sampling Reveals a Smut Pathogenic Ancestry of the Fungal Clade Ustilaginomycotina.</title>
        <authorList>
            <person name="Kijpornyongpan T."/>
            <person name="Mondo S.J."/>
            <person name="Barry K."/>
            <person name="Sandor L."/>
            <person name="Lee J."/>
            <person name="Lipzen A."/>
            <person name="Pangilinan J."/>
            <person name="LaButti K."/>
            <person name="Hainaut M."/>
            <person name="Henrissat B."/>
            <person name="Grigoriev I.V."/>
            <person name="Spatafora J.W."/>
            <person name="Aime M.C."/>
        </authorList>
    </citation>
    <scope>NUCLEOTIDE SEQUENCE [LARGE SCALE GENOMIC DNA]</scope>
    <source>
        <strain evidence="13 14">MCA 4718</strain>
    </source>
</reference>
<gene>
    <name evidence="13" type="ORF">BCV69DRAFT_252681</name>
</gene>
<evidence type="ECO:0000256" key="6">
    <source>
        <dbReference type="ARBA" id="ARBA00022603"/>
    </source>
</evidence>
<evidence type="ECO:0000256" key="2">
    <source>
        <dbReference type="ARBA" id="ARBA00009056"/>
    </source>
</evidence>
<dbReference type="STRING" id="1684307.A0A316U0T0"/>
<keyword evidence="8 11" id="KW-0949">S-adenosyl-L-methionine</keyword>
<organism evidence="13 14">
    <name type="scientific">Pseudomicrostroma glucosiphilum</name>
    <dbReference type="NCBI Taxonomy" id="1684307"/>
    <lineage>
        <taxon>Eukaryota</taxon>
        <taxon>Fungi</taxon>
        <taxon>Dikarya</taxon>
        <taxon>Basidiomycota</taxon>
        <taxon>Ustilaginomycotina</taxon>
        <taxon>Exobasidiomycetes</taxon>
        <taxon>Microstromatales</taxon>
        <taxon>Microstromatales incertae sedis</taxon>
        <taxon>Pseudomicrostroma</taxon>
    </lineage>
</organism>
<accession>A0A316U0T0</accession>
<dbReference type="GO" id="GO:0005737">
    <property type="term" value="C:cytoplasm"/>
    <property type="evidence" value="ECO:0007669"/>
    <property type="project" value="UniProtKB-SubCell"/>
</dbReference>
<sequence length="653" mass="71757">MASWYSDIPIHTAPPVLNAIPPRPPFEHTLGAAQHEQTKSTGAAKSLKLPSDGLWATNQQGEGQQWEHVIQCKAVADVESWSTVMLELVRHPERNSSNILRADILLDEVKESEEGHASLGAQEGQLQWTLHRQFVRRLLPRRPGIDSHLDQLCSFFQSSDAAGFSRLVVYTPLQCSVARPFDLSTVAGTKEWLSRHSAMTDPEQVPFYHPAVKALAFAYLSDSSHTGGIPDDSSAAANILSISALPFGSAQLSPTIRRICTTLLKTIHTHTWGVSHSYVTRVPQDRLVPKEMYQDVYLNLKHRWAGYLVKEWREGTDPEKHVHEDLALAAWLMCLWRIKFGGAAGEEEVTVGLKERPWLTDSQSWSRPPGGFVDVGCGNGLLVWLLNNEGYEGHGFDLRPRKSWELFQTGASTIEGQVSTRCADLRVQTLDAIRFIQDLLEAPQDASGNDLSLFPPHCFLIGNHADELTPILPLLSAALPSCAGMLNIPCCAWSVEGVRFNKAKYSVTREEVAELLDLPQRSLLKSQMLELGLGPPVDAPVPRKAKASASPSGPSAACASSAKTPGGSRNVAYLSYVSHLHLLCGWLVEKEALRIPSTKNWGIVSTRKVGSEVAARDRVRTLIEGVGGGWKARSREGEGKWFLSAAEKGDHRG</sequence>
<feature type="compositionally biased region" description="Low complexity" evidence="12">
    <location>
        <begin position="547"/>
        <end position="563"/>
    </location>
</feature>